<evidence type="ECO:0000256" key="2">
    <source>
        <dbReference type="ARBA" id="ARBA00023125"/>
    </source>
</evidence>
<keyword evidence="3" id="KW-0804">Transcription</keyword>
<keyword evidence="6" id="KW-1185">Reference proteome</keyword>
<dbReference type="PANTHER" id="PTHR42756">
    <property type="entry name" value="TRANSCRIPTIONAL REGULATOR, MARR"/>
    <property type="match status" value="1"/>
</dbReference>
<dbReference type="Gene3D" id="1.10.10.10">
    <property type="entry name" value="Winged helix-like DNA-binding domain superfamily/Winged helix DNA-binding domain"/>
    <property type="match status" value="1"/>
</dbReference>
<dbReference type="InterPro" id="IPR036390">
    <property type="entry name" value="WH_DNA-bd_sf"/>
</dbReference>
<dbReference type="InterPro" id="IPR036388">
    <property type="entry name" value="WH-like_DNA-bd_sf"/>
</dbReference>
<dbReference type="InterPro" id="IPR023187">
    <property type="entry name" value="Tscrpt_reg_MarR-type_CS"/>
</dbReference>
<sequence>MATILGGFSTLHGALRAAERSWLRHLDAALCARRLTADQWCMLTNLSAEVGITMSELATRAQLPPSSATRHADHLAERGLIFRVAAADDRRRILIGLSRRGEELVADVRAEEARAEAEMRRSLGSDDYLELVRLLGRVAEAPLPGN</sequence>
<dbReference type="PRINTS" id="PR00598">
    <property type="entry name" value="HTHMARR"/>
</dbReference>
<accession>A0ABX8CQF4</accession>
<gene>
    <name evidence="5" type="ORF">KHQ06_03185</name>
</gene>
<evidence type="ECO:0000256" key="1">
    <source>
        <dbReference type="ARBA" id="ARBA00023015"/>
    </source>
</evidence>
<dbReference type="Proteomes" id="UP000683310">
    <property type="component" value="Chromosome"/>
</dbReference>
<dbReference type="SUPFAM" id="SSF46785">
    <property type="entry name" value="Winged helix' DNA-binding domain"/>
    <property type="match status" value="1"/>
</dbReference>
<keyword evidence="2" id="KW-0238">DNA-binding</keyword>
<evidence type="ECO:0000313" key="5">
    <source>
        <dbReference type="EMBL" id="QVI22151.1"/>
    </source>
</evidence>
<dbReference type="InterPro" id="IPR000835">
    <property type="entry name" value="HTH_MarR-typ"/>
</dbReference>
<reference evidence="5 6" key="1">
    <citation type="submission" date="2021-04" db="EMBL/GenBank/DDBJ databases">
        <title>Nocardia tengchongensis.</title>
        <authorList>
            <person name="Zhuang k."/>
            <person name="Ran Y."/>
            <person name="Li W."/>
        </authorList>
    </citation>
    <scope>NUCLEOTIDE SEQUENCE [LARGE SCALE GENOMIC DNA]</scope>
    <source>
        <strain evidence="5 6">CFH S0057</strain>
    </source>
</reference>
<dbReference type="Pfam" id="PF12802">
    <property type="entry name" value="MarR_2"/>
    <property type="match status" value="1"/>
</dbReference>
<evidence type="ECO:0000256" key="3">
    <source>
        <dbReference type="ARBA" id="ARBA00023163"/>
    </source>
</evidence>
<keyword evidence="1" id="KW-0805">Transcription regulation</keyword>
<organism evidence="5 6">
    <name type="scientific">Nocardia tengchongensis</name>
    <dbReference type="NCBI Taxonomy" id="2055889"/>
    <lineage>
        <taxon>Bacteria</taxon>
        <taxon>Bacillati</taxon>
        <taxon>Actinomycetota</taxon>
        <taxon>Actinomycetes</taxon>
        <taxon>Mycobacteriales</taxon>
        <taxon>Nocardiaceae</taxon>
        <taxon>Nocardia</taxon>
    </lineage>
</organism>
<proteinExistence type="predicted"/>
<dbReference type="EMBL" id="CP074371">
    <property type="protein sequence ID" value="QVI22151.1"/>
    <property type="molecule type" value="Genomic_DNA"/>
</dbReference>
<dbReference type="PROSITE" id="PS01117">
    <property type="entry name" value="HTH_MARR_1"/>
    <property type="match status" value="1"/>
</dbReference>
<protein>
    <submittedName>
        <fullName evidence="5">MarR family transcriptional regulator</fullName>
    </submittedName>
</protein>
<dbReference type="RefSeq" id="WP_213558237.1">
    <property type="nucleotide sequence ID" value="NZ_JBHXAJ010000004.1"/>
</dbReference>
<feature type="domain" description="HTH marR-type" evidence="4">
    <location>
        <begin position="8"/>
        <end position="140"/>
    </location>
</feature>
<evidence type="ECO:0000259" key="4">
    <source>
        <dbReference type="PROSITE" id="PS50995"/>
    </source>
</evidence>
<dbReference type="SMART" id="SM00347">
    <property type="entry name" value="HTH_MARR"/>
    <property type="match status" value="1"/>
</dbReference>
<dbReference type="PANTHER" id="PTHR42756:SF1">
    <property type="entry name" value="TRANSCRIPTIONAL REPRESSOR OF EMRAB OPERON"/>
    <property type="match status" value="1"/>
</dbReference>
<name>A0ABX8CQF4_9NOCA</name>
<dbReference type="PROSITE" id="PS50995">
    <property type="entry name" value="HTH_MARR_2"/>
    <property type="match status" value="1"/>
</dbReference>
<evidence type="ECO:0000313" key="6">
    <source>
        <dbReference type="Proteomes" id="UP000683310"/>
    </source>
</evidence>